<reference evidence="1 2" key="1">
    <citation type="submission" date="2018-06" db="EMBL/GenBank/DDBJ databases">
        <title>Comparative genomics reveals the genomic features of Rhizophagus irregularis, R. cerebriforme, R. diaphanum and Gigaspora rosea, and their symbiotic lifestyle signature.</title>
        <authorList>
            <person name="Morin E."/>
            <person name="San Clemente H."/>
            <person name="Chen E.C.H."/>
            <person name="De La Providencia I."/>
            <person name="Hainaut M."/>
            <person name="Kuo A."/>
            <person name="Kohler A."/>
            <person name="Murat C."/>
            <person name="Tang N."/>
            <person name="Roy S."/>
            <person name="Loubradou J."/>
            <person name="Henrissat B."/>
            <person name="Grigoriev I.V."/>
            <person name="Corradi N."/>
            <person name="Roux C."/>
            <person name="Martin F.M."/>
        </authorList>
    </citation>
    <scope>NUCLEOTIDE SEQUENCE [LARGE SCALE GENOMIC DNA]</scope>
    <source>
        <strain evidence="1 2">DAOM 227022</strain>
    </source>
</reference>
<sequence length="364" mass="42948">MSQALINEVGNNKFQEEYKRNLLKQEIYKLFINNCKNIKYFYWKTEQPLFQYPGAIPFFSKLCALGINLQLVTSTALFEMAQICQNVEDLDLHDCNGDIPGLIKFIDIQRNLQSLHLYFNNVEKQCIQLSDVIQRKAATLKKFTLAPTITLLSPKFLPSLVNLQYLVLNDERYGVRNEIVEIEEWEKYLSISSFPNLQYLETANLPPPCKDYTLIEKSNGNILEIYIYRECQDIIYTKKLLKMITKYCPKIERLTINVEPENFDEIKEMFLNCKQLIKLHLSTHNGLFVCDSLLEIVAKYSPLTLREFSFDENWNFSVNGLQDFFESWKSRIPLKFSVYYNERSCFMEEHTNIVKKYRNEGIIR</sequence>
<keyword evidence="2" id="KW-1185">Reference proteome</keyword>
<dbReference type="EMBL" id="QKYT01000310">
    <property type="protein sequence ID" value="RIA87404.1"/>
    <property type="molecule type" value="Genomic_DNA"/>
</dbReference>
<comment type="caution">
    <text evidence="1">The sequence shown here is derived from an EMBL/GenBank/DDBJ whole genome shotgun (WGS) entry which is preliminary data.</text>
</comment>
<dbReference type="SUPFAM" id="SSF52047">
    <property type="entry name" value="RNI-like"/>
    <property type="match status" value="1"/>
</dbReference>
<dbReference type="InterPro" id="IPR032675">
    <property type="entry name" value="LRR_dom_sf"/>
</dbReference>
<accession>A0A397SXC7</accession>
<gene>
    <name evidence="1" type="ORF">C1645_854712</name>
</gene>
<organism evidence="1 2">
    <name type="scientific">Glomus cerebriforme</name>
    <dbReference type="NCBI Taxonomy" id="658196"/>
    <lineage>
        <taxon>Eukaryota</taxon>
        <taxon>Fungi</taxon>
        <taxon>Fungi incertae sedis</taxon>
        <taxon>Mucoromycota</taxon>
        <taxon>Glomeromycotina</taxon>
        <taxon>Glomeromycetes</taxon>
        <taxon>Glomerales</taxon>
        <taxon>Glomeraceae</taxon>
        <taxon>Glomus</taxon>
    </lineage>
</organism>
<proteinExistence type="predicted"/>
<dbReference type="Proteomes" id="UP000265703">
    <property type="component" value="Unassembled WGS sequence"/>
</dbReference>
<dbReference type="AlphaFoldDB" id="A0A397SXC7"/>
<evidence type="ECO:0000313" key="2">
    <source>
        <dbReference type="Proteomes" id="UP000265703"/>
    </source>
</evidence>
<dbReference type="Gene3D" id="3.80.10.10">
    <property type="entry name" value="Ribonuclease Inhibitor"/>
    <property type="match status" value="1"/>
</dbReference>
<evidence type="ECO:0008006" key="3">
    <source>
        <dbReference type="Google" id="ProtNLM"/>
    </source>
</evidence>
<name>A0A397SXC7_9GLOM</name>
<protein>
    <recommendedName>
        <fullName evidence="3">F-box domain-containing protein</fullName>
    </recommendedName>
</protein>
<evidence type="ECO:0000313" key="1">
    <source>
        <dbReference type="EMBL" id="RIA87404.1"/>
    </source>
</evidence>